<evidence type="ECO:0000256" key="4">
    <source>
        <dbReference type="ARBA" id="ARBA00022801"/>
    </source>
</evidence>
<dbReference type="Proteomes" id="UP001147830">
    <property type="component" value="Unassembled WGS sequence"/>
</dbReference>
<dbReference type="CDD" id="cd18787">
    <property type="entry name" value="SF2_C_DEAD"/>
    <property type="match status" value="1"/>
</dbReference>
<evidence type="ECO:0000259" key="13">
    <source>
        <dbReference type="PROSITE" id="PS51194"/>
    </source>
</evidence>
<organism evidence="15 16">
    <name type="scientific">Thalassolituus pacificus</name>
    <dbReference type="NCBI Taxonomy" id="2975440"/>
    <lineage>
        <taxon>Bacteria</taxon>
        <taxon>Pseudomonadati</taxon>
        <taxon>Pseudomonadota</taxon>
        <taxon>Gammaproteobacteria</taxon>
        <taxon>Oceanospirillales</taxon>
        <taxon>Oceanospirillaceae</taxon>
        <taxon>Thalassolituus</taxon>
    </lineage>
</organism>
<evidence type="ECO:0000256" key="10">
    <source>
        <dbReference type="PROSITE-ProRule" id="PRU00552"/>
    </source>
</evidence>
<gene>
    <name evidence="15" type="primary">dbpA</name>
    <name evidence="15" type="ORF">NYR02_06915</name>
</gene>
<dbReference type="GO" id="GO:0005829">
    <property type="term" value="C:cytosol"/>
    <property type="evidence" value="ECO:0007669"/>
    <property type="project" value="TreeGrafter"/>
</dbReference>
<dbReference type="InterPro" id="IPR014014">
    <property type="entry name" value="RNA_helicase_DEAD_Q_motif"/>
</dbReference>
<evidence type="ECO:0000256" key="2">
    <source>
        <dbReference type="ARBA" id="ARBA00022490"/>
    </source>
</evidence>
<evidence type="ECO:0000256" key="6">
    <source>
        <dbReference type="ARBA" id="ARBA00022840"/>
    </source>
</evidence>
<dbReference type="AlphaFoldDB" id="A0A9X2WE45"/>
<dbReference type="InterPro" id="IPR044742">
    <property type="entry name" value="DEAD/DEAH_RhlB"/>
</dbReference>
<feature type="domain" description="DEAD-box RNA helicase Q" evidence="14">
    <location>
        <begin position="7"/>
        <end position="35"/>
    </location>
</feature>
<sequence>MNSTESSAFSQLDLPASQLENLERMGYTQMTPVQQQTLPAALAGQDIIAQAKTGSGKTAAFGLPLLSKINPRFFGVQALVLCPTRELSTQVAEEIRKLARFQANIKVVVLCGGMSIGPQIGSLEHGAHIVVGTPGRIKDHLRKETLKIDQVQTLVLDEADRMLDMGFTDDIHHIVAHTPANRQTLLFSATYPENIGQLSAEFQHNPLNVKVEAVHQSSSIEQHVVICERNEKEQALARVLSHFGIQQAVVFCNTKQATEEVTQILRDMGFIALALHGDLEQRDRDQVYVQFKQNSTNFLVATDVAARGLDVDDLPAVINYELPRDPEVYVHRIGRTGRAGKEGLAISIATEREDYKRAAIAEQQGRNIPLMPISELSDVMLQAEKPANVSLCLAAGRKDKLRPGDILGALTSPGGIAGSAVGKIEVLDYAAYVAVQRDQARAALNHLQKTRIKGRAIKVRRV</sequence>
<dbReference type="InterPro" id="IPR011545">
    <property type="entry name" value="DEAD/DEAH_box_helicase_dom"/>
</dbReference>
<dbReference type="PROSITE" id="PS51194">
    <property type="entry name" value="HELICASE_CTER"/>
    <property type="match status" value="1"/>
</dbReference>
<keyword evidence="16" id="KW-1185">Reference proteome</keyword>
<dbReference type="Pfam" id="PF03880">
    <property type="entry name" value="DbpA"/>
    <property type="match status" value="1"/>
</dbReference>
<evidence type="ECO:0000256" key="1">
    <source>
        <dbReference type="ARBA" id="ARBA00012552"/>
    </source>
</evidence>
<dbReference type="InterPro" id="IPR014001">
    <property type="entry name" value="Helicase_ATP-bd"/>
</dbReference>
<dbReference type="InterPro" id="IPR001650">
    <property type="entry name" value="Helicase_C-like"/>
</dbReference>
<dbReference type="InterPro" id="IPR050079">
    <property type="entry name" value="DEAD_box_RNA_helicase"/>
</dbReference>
<accession>A0A9X2WE45</accession>
<dbReference type="PANTHER" id="PTHR47959">
    <property type="entry name" value="ATP-DEPENDENT RNA HELICASE RHLE-RELATED"/>
    <property type="match status" value="1"/>
</dbReference>
<dbReference type="SUPFAM" id="SSF52540">
    <property type="entry name" value="P-loop containing nucleoside triphosphate hydrolases"/>
    <property type="match status" value="1"/>
</dbReference>
<feature type="short sequence motif" description="Q motif" evidence="10">
    <location>
        <begin position="7"/>
        <end position="35"/>
    </location>
</feature>
<name>A0A9X2WE45_9GAMM</name>
<dbReference type="GO" id="GO:0009266">
    <property type="term" value="P:response to temperature stimulus"/>
    <property type="evidence" value="ECO:0007669"/>
    <property type="project" value="UniProtKB-ARBA"/>
</dbReference>
<keyword evidence="5 11" id="KW-0347">Helicase</keyword>
<evidence type="ECO:0000256" key="8">
    <source>
        <dbReference type="ARBA" id="ARBA00047984"/>
    </source>
</evidence>
<keyword evidence="6 11" id="KW-0067">ATP-binding</keyword>
<feature type="domain" description="Helicase C-terminal" evidence="13">
    <location>
        <begin position="219"/>
        <end position="379"/>
    </location>
</feature>
<dbReference type="CDD" id="cd00268">
    <property type="entry name" value="DEADc"/>
    <property type="match status" value="1"/>
</dbReference>
<dbReference type="GO" id="GO:0003724">
    <property type="term" value="F:RNA helicase activity"/>
    <property type="evidence" value="ECO:0007669"/>
    <property type="project" value="UniProtKB-EC"/>
</dbReference>
<comment type="caution">
    <text evidence="15">The sequence shown here is derived from an EMBL/GenBank/DDBJ whole genome shotgun (WGS) entry which is preliminary data.</text>
</comment>
<reference evidence="15" key="1">
    <citation type="journal article" date="2022" name="Front. Microbiol.">
        <title>Genome-based taxonomic rearrangement of Oceanobacter-related bacteria including the description of Thalassolituus hydrocarbonoclasticus sp. nov. and Thalassolituus pacificus sp. nov. and emended description of the genus Thalassolituus.</title>
        <authorList>
            <person name="Dong C."/>
            <person name="Wei L."/>
            <person name="Wang J."/>
            <person name="Lai Q."/>
            <person name="Huang Z."/>
            <person name="Shao Z."/>
        </authorList>
    </citation>
    <scope>NUCLEOTIDE SEQUENCE</scope>
    <source>
        <strain evidence="15">59MF3M-4</strain>
    </source>
</reference>
<dbReference type="FunFam" id="3.40.50.300:FF:000108">
    <property type="entry name" value="ATP-dependent RNA helicase RhlE"/>
    <property type="match status" value="1"/>
</dbReference>
<evidence type="ECO:0000256" key="3">
    <source>
        <dbReference type="ARBA" id="ARBA00022741"/>
    </source>
</evidence>
<dbReference type="GO" id="GO:0005524">
    <property type="term" value="F:ATP binding"/>
    <property type="evidence" value="ECO:0007669"/>
    <property type="project" value="UniProtKB-KW"/>
</dbReference>
<dbReference type="Pfam" id="PF00271">
    <property type="entry name" value="Helicase_C"/>
    <property type="match status" value="1"/>
</dbReference>
<feature type="domain" description="Helicase ATP-binding" evidence="12">
    <location>
        <begin position="38"/>
        <end position="209"/>
    </location>
</feature>
<dbReference type="Gene3D" id="3.40.50.300">
    <property type="entry name" value="P-loop containing nucleotide triphosphate hydrolases"/>
    <property type="match status" value="2"/>
</dbReference>
<dbReference type="InterPro" id="IPR000629">
    <property type="entry name" value="RNA-helicase_DEAD-box_CS"/>
</dbReference>
<dbReference type="RefSeq" id="WP_260975632.1">
    <property type="nucleotide sequence ID" value="NZ_JAOANI010000014.1"/>
</dbReference>
<evidence type="ECO:0000259" key="12">
    <source>
        <dbReference type="PROSITE" id="PS51192"/>
    </source>
</evidence>
<evidence type="ECO:0000313" key="15">
    <source>
        <dbReference type="EMBL" id="MCT7358746.1"/>
    </source>
</evidence>
<dbReference type="GO" id="GO:0016787">
    <property type="term" value="F:hydrolase activity"/>
    <property type="evidence" value="ECO:0007669"/>
    <property type="project" value="UniProtKB-KW"/>
</dbReference>
<dbReference type="EMBL" id="JAOANI010000014">
    <property type="protein sequence ID" value="MCT7358746.1"/>
    <property type="molecule type" value="Genomic_DNA"/>
</dbReference>
<dbReference type="InterPro" id="IPR027417">
    <property type="entry name" value="P-loop_NTPase"/>
</dbReference>
<evidence type="ECO:0000256" key="7">
    <source>
        <dbReference type="ARBA" id="ARBA00038437"/>
    </source>
</evidence>
<dbReference type="PROSITE" id="PS00039">
    <property type="entry name" value="DEAD_ATP_HELICASE"/>
    <property type="match status" value="1"/>
</dbReference>
<dbReference type="InterPro" id="IPR012677">
    <property type="entry name" value="Nucleotide-bd_a/b_plait_sf"/>
</dbReference>
<protein>
    <recommendedName>
        <fullName evidence="9">DEAD-box ATP-dependent RNA helicase RhpA</fullName>
        <ecNumber evidence="1">3.6.4.13</ecNumber>
    </recommendedName>
</protein>
<keyword evidence="3 11" id="KW-0547">Nucleotide-binding</keyword>
<comment type="similarity">
    <text evidence="7 11">Belongs to the DEAD box helicase family.</text>
</comment>
<reference evidence="15" key="2">
    <citation type="submission" date="2022-08" db="EMBL/GenBank/DDBJ databases">
        <authorList>
            <person name="Dong C."/>
        </authorList>
    </citation>
    <scope>NUCLEOTIDE SEQUENCE</scope>
    <source>
        <strain evidence="15">59MF3M-4</strain>
    </source>
</reference>
<evidence type="ECO:0000256" key="11">
    <source>
        <dbReference type="RuleBase" id="RU000492"/>
    </source>
</evidence>
<dbReference type="PROSITE" id="PS51195">
    <property type="entry name" value="Q_MOTIF"/>
    <property type="match status" value="1"/>
</dbReference>
<dbReference type="NCBIfam" id="NF008744">
    <property type="entry name" value="PRK11776.1"/>
    <property type="match status" value="1"/>
</dbReference>
<dbReference type="Gene3D" id="3.30.70.330">
    <property type="match status" value="1"/>
</dbReference>
<dbReference type="InterPro" id="IPR005580">
    <property type="entry name" value="DbpA/CsdA_RNA-bd_dom"/>
</dbReference>
<keyword evidence="2" id="KW-0963">Cytoplasm</keyword>
<dbReference type="EC" id="3.6.4.13" evidence="1"/>
<evidence type="ECO:0000313" key="16">
    <source>
        <dbReference type="Proteomes" id="UP001147830"/>
    </source>
</evidence>
<dbReference type="SMART" id="SM00490">
    <property type="entry name" value="HELICc"/>
    <property type="match status" value="1"/>
</dbReference>
<dbReference type="SMART" id="SM00487">
    <property type="entry name" value="DEXDc"/>
    <property type="match status" value="1"/>
</dbReference>
<dbReference type="GO" id="GO:0042255">
    <property type="term" value="P:ribosome assembly"/>
    <property type="evidence" value="ECO:0007669"/>
    <property type="project" value="UniProtKB-ARBA"/>
</dbReference>
<evidence type="ECO:0000256" key="5">
    <source>
        <dbReference type="ARBA" id="ARBA00022806"/>
    </source>
</evidence>
<keyword evidence="4 11" id="KW-0378">Hydrolase</keyword>
<dbReference type="PANTHER" id="PTHR47959:SF1">
    <property type="entry name" value="ATP-DEPENDENT RNA HELICASE DBPA"/>
    <property type="match status" value="1"/>
</dbReference>
<dbReference type="GO" id="GO:0003676">
    <property type="term" value="F:nucleic acid binding"/>
    <property type="evidence" value="ECO:0007669"/>
    <property type="project" value="InterPro"/>
</dbReference>
<proteinExistence type="inferred from homology"/>
<evidence type="ECO:0000256" key="9">
    <source>
        <dbReference type="ARBA" id="ARBA00074363"/>
    </source>
</evidence>
<dbReference type="PROSITE" id="PS51192">
    <property type="entry name" value="HELICASE_ATP_BIND_1"/>
    <property type="match status" value="1"/>
</dbReference>
<evidence type="ECO:0000259" key="14">
    <source>
        <dbReference type="PROSITE" id="PS51195"/>
    </source>
</evidence>
<comment type="catalytic activity">
    <reaction evidence="8">
        <text>ATP + H2O = ADP + phosphate + H(+)</text>
        <dbReference type="Rhea" id="RHEA:13065"/>
        <dbReference type="ChEBI" id="CHEBI:15377"/>
        <dbReference type="ChEBI" id="CHEBI:15378"/>
        <dbReference type="ChEBI" id="CHEBI:30616"/>
        <dbReference type="ChEBI" id="CHEBI:43474"/>
        <dbReference type="ChEBI" id="CHEBI:456216"/>
        <dbReference type="EC" id="3.6.4.13"/>
    </reaction>
</comment>
<dbReference type="Pfam" id="PF00270">
    <property type="entry name" value="DEAD"/>
    <property type="match status" value="1"/>
</dbReference>